<name>A0A0E9PLL7_ANGAN</name>
<protein>
    <submittedName>
        <fullName evidence="1">Uncharacterized protein</fullName>
    </submittedName>
</protein>
<proteinExistence type="predicted"/>
<dbReference type="AlphaFoldDB" id="A0A0E9PLL7"/>
<reference evidence="1" key="1">
    <citation type="submission" date="2014-11" db="EMBL/GenBank/DDBJ databases">
        <authorList>
            <person name="Amaro Gonzalez C."/>
        </authorList>
    </citation>
    <scope>NUCLEOTIDE SEQUENCE</scope>
</reference>
<dbReference type="EMBL" id="GBXM01103602">
    <property type="protein sequence ID" value="JAH04975.1"/>
    <property type="molecule type" value="Transcribed_RNA"/>
</dbReference>
<organism evidence="1">
    <name type="scientific">Anguilla anguilla</name>
    <name type="common">European freshwater eel</name>
    <name type="synonym">Muraena anguilla</name>
    <dbReference type="NCBI Taxonomy" id="7936"/>
    <lineage>
        <taxon>Eukaryota</taxon>
        <taxon>Metazoa</taxon>
        <taxon>Chordata</taxon>
        <taxon>Craniata</taxon>
        <taxon>Vertebrata</taxon>
        <taxon>Euteleostomi</taxon>
        <taxon>Actinopterygii</taxon>
        <taxon>Neopterygii</taxon>
        <taxon>Teleostei</taxon>
        <taxon>Anguilliformes</taxon>
        <taxon>Anguillidae</taxon>
        <taxon>Anguilla</taxon>
    </lineage>
</organism>
<evidence type="ECO:0000313" key="1">
    <source>
        <dbReference type="EMBL" id="JAH04975.1"/>
    </source>
</evidence>
<accession>A0A0E9PLL7</accession>
<reference evidence="1" key="2">
    <citation type="journal article" date="2015" name="Fish Shellfish Immunol.">
        <title>Early steps in the European eel (Anguilla anguilla)-Vibrio vulnificus interaction in the gills: Role of the RtxA13 toxin.</title>
        <authorList>
            <person name="Callol A."/>
            <person name="Pajuelo D."/>
            <person name="Ebbesson L."/>
            <person name="Teles M."/>
            <person name="MacKenzie S."/>
            <person name="Amaro C."/>
        </authorList>
    </citation>
    <scope>NUCLEOTIDE SEQUENCE</scope>
</reference>
<sequence>MSANFFNSLQFLHKRRLLPVISRTSQSTWDRVAFVATTARIISDLSPYRQ</sequence>